<evidence type="ECO:0000256" key="1">
    <source>
        <dbReference type="ARBA" id="ARBA00006249"/>
    </source>
</evidence>
<dbReference type="GO" id="GO:0046872">
    <property type="term" value="F:metal ion binding"/>
    <property type="evidence" value="ECO:0007669"/>
    <property type="project" value="UniProtKB-KW"/>
</dbReference>
<dbReference type="GO" id="GO:0052689">
    <property type="term" value="F:carboxylic ester hydrolase activity"/>
    <property type="evidence" value="ECO:0007669"/>
    <property type="project" value="UniProtKB-KW"/>
</dbReference>
<evidence type="ECO:0000256" key="7">
    <source>
        <dbReference type="ARBA" id="ARBA00023157"/>
    </source>
</evidence>
<keyword evidence="3" id="KW-0479">Metal-binding</keyword>
<dbReference type="InterPro" id="IPR011118">
    <property type="entry name" value="Tannase/feruloyl_esterase"/>
</dbReference>
<dbReference type="AlphaFoldDB" id="A0A806JZX6"/>
<name>A0A806JZX6_9BACT</name>
<keyword evidence="2" id="KW-0719">Serine esterase</keyword>
<keyword evidence="5" id="KW-0378">Hydrolase</keyword>
<protein>
    <submittedName>
        <fullName evidence="9">Tannase</fullName>
    </submittedName>
</protein>
<keyword evidence="4 8" id="KW-0732">Signal</keyword>
<keyword evidence="6" id="KW-0106">Calcium</keyword>
<evidence type="ECO:0000313" key="9">
    <source>
        <dbReference type="EMBL" id="AGS52828.1"/>
    </source>
</evidence>
<sequence>MKRHLIALWLLSCVGVCLFWGTAPAADRDLCADLMKREYANVTVVSAVFMDDPKGFAAPGTPGMFGTPPGLKVMMPFCRVTGFIKPVPGSHIGFEVWMPPAEEWNERYFAVGNPAFEGAIKYQGLTRALAGGYAASSTDTGHQDPGHKWAMGQPEKLADWAHRAVHETAVVSKRLIQAYYSRAARYSYWDSCHNGGRQGLEAAMRYPKDFDGIAAGDPAYYLTRLQAGSEYLGWVALKDGTNSPSYVPPAKYPAIHRAVLDACDAKDGVKDDAIEDPARCNFDPASIQCAGPDRPSCLTAPQVETVRRLYAGAKFADGAQIYSGFEPGSELLWGALISGPEPHEINNGFFKYIAFENPDWDFRAFDVDTDTRDIAARLGPIIDSTETDLTAFKKNGGKLLMYQSWNETWIPPRMLTVYYNDVVKTMGGENQTKDFLRLFMVPDFGMCSGTQGLFDALDIVRQWREENVAPDRIIAAYKDGGKVYKTRPVCPYPQAAIYKGSGDTSDAANFECGIPDW</sequence>
<reference evidence="9" key="1">
    <citation type="submission" date="2012-03" db="EMBL/GenBank/DDBJ databases">
        <title>Functional metagenomics reveals considerable lignocellulase gene clusters in the gut microbiome of a wood-feeding higher termite.</title>
        <authorList>
            <person name="Liu N."/>
        </authorList>
    </citation>
    <scope>NUCLEOTIDE SEQUENCE</scope>
</reference>
<organism evidence="9">
    <name type="scientific">uncultured bacterium contig00009</name>
    <dbReference type="NCBI Taxonomy" id="1181501"/>
    <lineage>
        <taxon>Bacteria</taxon>
        <taxon>environmental samples</taxon>
    </lineage>
</organism>
<feature type="signal peptide" evidence="8">
    <location>
        <begin position="1"/>
        <end position="25"/>
    </location>
</feature>
<evidence type="ECO:0000256" key="6">
    <source>
        <dbReference type="ARBA" id="ARBA00022837"/>
    </source>
</evidence>
<dbReference type="EMBL" id="JQ844213">
    <property type="protein sequence ID" value="AGS52828.1"/>
    <property type="molecule type" value="Genomic_DNA"/>
</dbReference>
<dbReference type="SUPFAM" id="SSF53474">
    <property type="entry name" value="alpha/beta-Hydrolases"/>
    <property type="match status" value="1"/>
</dbReference>
<evidence type="ECO:0000256" key="2">
    <source>
        <dbReference type="ARBA" id="ARBA00022487"/>
    </source>
</evidence>
<evidence type="ECO:0000256" key="5">
    <source>
        <dbReference type="ARBA" id="ARBA00022801"/>
    </source>
</evidence>
<keyword evidence="7" id="KW-1015">Disulfide bond</keyword>
<dbReference type="PANTHER" id="PTHR33938">
    <property type="entry name" value="FERULOYL ESTERASE B-RELATED"/>
    <property type="match status" value="1"/>
</dbReference>
<proteinExistence type="inferred from homology"/>
<dbReference type="PANTHER" id="PTHR33938:SF15">
    <property type="entry name" value="FERULOYL ESTERASE B-RELATED"/>
    <property type="match status" value="1"/>
</dbReference>
<evidence type="ECO:0000256" key="4">
    <source>
        <dbReference type="ARBA" id="ARBA00022729"/>
    </source>
</evidence>
<accession>A0A806JZX6</accession>
<evidence type="ECO:0000256" key="3">
    <source>
        <dbReference type="ARBA" id="ARBA00022723"/>
    </source>
</evidence>
<comment type="similarity">
    <text evidence="1">Belongs to the tannase family.</text>
</comment>
<feature type="chain" id="PRO_5032331000" evidence="8">
    <location>
        <begin position="26"/>
        <end position="517"/>
    </location>
</feature>
<evidence type="ECO:0000256" key="8">
    <source>
        <dbReference type="SAM" id="SignalP"/>
    </source>
</evidence>
<dbReference type="InterPro" id="IPR029058">
    <property type="entry name" value="AB_hydrolase_fold"/>
</dbReference>
<dbReference type="Pfam" id="PF07519">
    <property type="entry name" value="Tannase"/>
    <property type="match status" value="1"/>
</dbReference>